<dbReference type="PANTHER" id="PTHR16026">
    <property type="entry name" value="CARTILAGE ACIDIC PROTEIN 1"/>
    <property type="match status" value="1"/>
</dbReference>
<gene>
    <name evidence="5" type="ORF">DTL42_02545</name>
</gene>
<dbReference type="SUPFAM" id="SSF69318">
    <property type="entry name" value="Integrin alpha N-terminal domain"/>
    <property type="match status" value="1"/>
</dbReference>
<proteinExistence type="predicted"/>
<dbReference type="InterPro" id="IPR011519">
    <property type="entry name" value="UnbV_ASPIC"/>
</dbReference>
<feature type="signal peptide" evidence="3">
    <location>
        <begin position="1"/>
        <end position="19"/>
    </location>
</feature>
<dbReference type="InterPro" id="IPR028994">
    <property type="entry name" value="Integrin_alpha_N"/>
</dbReference>
<dbReference type="OrthoDB" id="5287961at2"/>
<evidence type="ECO:0000313" key="5">
    <source>
        <dbReference type="EMBL" id="RCS54052.1"/>
    </source>
</evidence>
<dbReference type="EMBL" id="QPEX01000010">
    <property type="protein sequence ID" value="RCS54052.1"/>
    <property type="molecule type" value="Genomic_DNA"/>
</dbReference>
<evidence type="ECO:0000259" key="4">
    <source>
        <dbReference type="Pfam" id="PF07593"/>
    </source>
</evidence>
<evidence type="ECO:0000313" key="6">
    <source>
        <dbReference type="Proteomes" id="UP000253562"/>
    </source>
</evidence>
<evidence type="ECO:0000256" key="3">
    <source>
        <dbReference type="SAM" id="SignalP"/>
    </source>
</evidence>
<reference evidence="5 6" key="1">
    <citation type="submission" date="2018-07" db="EMBL/GenBank/DDBJ databases">
        <title>Comparative genomes isolates from brazilian mangrove.</title>
        <authorList>
            <person name="De Araujo J.E."/>
            <person name="Taketani R.G."/>
            <person name="Silva M.C.P."/>
            <person name="Lourenco M.V."/>
            <person name="Oliveira V.M."/>
            <person name="Andreote F.D."/>
        </authorList>
    </citation>
    <scope>NUCLEOTIDE SEQUENCE [LARGE SCALE GENOMIC DNA]</scope>
    <source>
        <strain evidence="5 6">HEX PRIS-MGV</strain>
    </source>
</reference>
<accession>A0A368KY24</accession>
<organism evidence="5 6">
    <name type="scientific">Bremerella cremea</name>
    <dbReference type="NCBI Taxonomy" id="1031537"/>
    <lineage>
        <taxon>Bacteria</taxon>
        <taxon>Pseudomonadati</taxon>
        <taxon>Planctomycetota</taxon>
        <taxon>Planctomycetia</taxon>
        <taxon>Pirellulales</taxon>
        <taxon>Pirellulaceae</taxon>
        <taxon>Bremerella</taxon>
    </lineage>
</organism>
<dbReference type="Gene3D" id="2.130.10.130">
    <property type="entry name" value="Integrin alpha, N-terminal"/>
    <property type="match status" value="2"/>
</dbReference>
<dbReference type="PANTHER" id="PTHR16026:SF0">
    <property type="entry name" value="CARTILAGE ACIDIC PROTEIN 1"/>
    <property type="match status" value="1"/>
</dbReference>
<feature type="domain" description="ASPIC/UnbV" evidence="4">
    <location>
        <begin position="514"/>
        <end position="578"/>
    </location>
</feature>
<dbReference type="Pfam" id="PF13517">
    <property type="entry name" value="FG-GAP_3"/>
    <property type="match status" value="2"/>
</dbReference>
<evidence type="ECO:0000256" key="2">
    <source>
        <dbReference type="SAM" id="MobiDB-lite"/>
    </source>
</evidence>
<protein>
    <submittedName>
        <fullName evidence="5">CRTAC1 family protein</fullName>
    </submittedName>
</protein>
<feature type="compositionally biased region" description="Polar residues" evidence="2">
    <location>
        <begin position="30"/>
        <end position="44"/>
    </location>
</feature>
<comment type="caution">
    <text evidence="5">The sequence shown here is derived from an EMBL/GenBank/DDBJ whole genome shotgun (WGS) entry which is preliminary data.</text>
</comment>
<feature type="region of interest" description="Disordered" evidence="2">
    <location>
        <begin position="29"/>
        <end position="53"/>
    </location>
</feature>
<dbReference type="AlphaFoldDB" id="A0A368KY24"/>
<evidence type="ECO:0000256" key="1">
    <source>
        <dbReference type="ARBA" id="ARBA00022729"/>
    </source>
</evidence>
<dbReference type="RefSeq" id="WP_114367119.1">
    <property type="nucleotide sequence ID" value="NZ_QPEX01000010.1"/>
</dbReference>
<sequence length="602" mass="64355">MRQILLLFLLAMVISGCHARYDATPAEANVDQQSEPALSNSETASLAGDDYSPVNITPTPTGKAEFVDVTEASGIDFIHTDGKGGSRYIVQTVVAGLATFDFDGDGLVDIYFLNSAPNPGSRFDSPPRNALYRNNGDWTFTDVTDSAGVGDTGYGLGVVTGDYDNDGDQDIYINNFGPNVFYRNNGDGTFTDVTAETGTQCNKVGAGVAMLDIEGDGDLDLYVGNYVDFTYENNIVDKIGDLEFSTGPKSYNPVPDVLFRNNGDGTFTDISRESGIGLVAGPSMGIVASDYDDDGDVDVFVCGDYAANFLFQNDGSGHFKEVALLAGTAYDSSGNANGSMGVDVGDFNRDGKFDFYMTTFSGEMSTLYQNMGDGMFQDMSKPSGSGSSTLPHVKWGTTFADFDNDTDEDIFVACGHFWVNARNVDDRTAVRVPNAYLENNGSGRFTDVSSRSGSAMAILESSKGAAFDDLDNDGDIDAVILNANAAPTLIRNELKSPANSVQIALLGRESNRDGVGAKIVLETSAGEQQAEMRRGRGYQSSYGNRVHFGLGDATLQRIRVRWPSGKEDVIEDPPAAKFLLIREGGECLALKQGLAPPADPKD</sequence>
<dbReference type="InterPro" id="IPR027039">
    <property type="entry name" value="Crtac1"/>
</dbReference>
<dbReference type="Proteomes" id="UP000253562">
    <property type="component" value="Unassembled WGS sequence"/>
</dbReference>
<dbReference type="InterPro" id="IPR013517">
    <property type="entry name" value="FG-GAP"/>
</dbReference>
<name>A0A368KY24_9BACT</name>
<keyword evidence="1 3" id="KW-0732">Signal</keyword>
<dbReference type="Pfam" id="PF07593">
    <property type="entry name" value="UnbV_ASPIC"/>
    <property type="match status" value="1"/>
</dbReference>
<dbReference type="PROSITE" id="PS51257">
    <property type="entry name" value="PROKAR_LIPOPROTEIN"/>
    <property type="match status" value="1"/>
</dbReference>
<feature type="chain" id="PRO_5016736124" evidence="3">
    <location>
        <begin position="20"/>
        <end position="602"/>
    </location>
</feature>